<protein>
    <recommendedName>
        <fullName evidence="1">Serine aminopeptidase S33 domain-containing protein</fullName>
    </recommendedName>
</protein>
<accession>A0AAV8SZS2</accession>
<proteinExistence type="predicted"/>
<dbReference type="InterPro" id="IPR051044">
    <property type="entry name" value="MAG_DAG_Lipase"/>
</dbReference>
<dbReference type="InterPro" id="IPR029058">
    <property type="entry name" value="AB_hydrolase_fold"/>
</dbReference>
<name>A0AAV8SZS2_9ROSI</name>
<gene>
    <name evidence="2" type="ORF">K2173_009988</name>
</gene>
<dbReference type="InterPro" id="IPR000073">
    <property type="entry name" value="AB_hydrolase_1"/>
</dbReference>
<evidence type="ECO:0000313" key="2">
    <source>
        <dbReference type="EMBL" id="KAJ8759887.1"/>
    </source>
</evidence>
<evidence type="ECO:0000259" key="1">
    <source>
        <dbReference type="Pfam" id="PF12146"/>
    </source>
</evidence>
<dbReference type="EMBL" id="JAIWQS010000007">
    <property type="protein sequence ID" value="KAJ8759887.1"/>
    <property type="molecule type" value="Genomic_DNA"/>
</dbReference>
<dbReference type="Pfam" id="PF12146">
    <property type="entry name" value="Hydrolase_4"/>
    <property type="match status" value="1"/>
</dbReference>
<comment type="caution">
    <text evidence="2">The sequence shown here is derived from an EMBL/GenBank/DDBJ whole genome shotgun (WGS) entry which is preliminary data.</text>
</comment>
<dbReference type="AlphaFoldDB" id="A0AAV8SZS2"/>
<dbReference type="Gene3D" id="3.40.50.1820">
    <property type="entry name" value="alpha/beta hydrolase"/>
    <property type="match status" value="1"/>
</dbReference>
<reference evidence="2 3" key="1">
    <citation type="submission" date="2021-09" db="EMBL/GenBank/DDBJ databases">
        <title>Genomic insights and catalytic innovation underlie evolution of tropane alkaloids biosynthesis.</title>
        <authorList>
            <person name="Wang Y.-J."/>
            <person name="Tian T."/>
            <person name="Huang J.-P."/>
            <person name="Huang S.-X."/>
        </authorList>
    </citation>
    <scope>NUCLEOTIDE SEQUENCE [LARGE SCALE GENOMIC DNA]</scope>
    <source>
        <strain evidence="2">KIB-2018</strain>
        <tissue evidence="2">Leaf</tissue>
    </source>
</reference>
<dbReference type="PANTHER" id="PTHR11614">
    <property type="entry name" value="PHOSPHOLIPASE-RELATED"/>
    <property type="match status" value="1"/>
</dbReference>
<dbReference type="PRINTS" id="PR00111">
    <property type="entry name" value="ABHYDROLASE"/>
</dbReference>
<keyword evidence="3" id="KW-1185">Reference proteome</keyword>
<sequence>MARELEGIRYDEEFIENSRGLNLFTCSWIPINQEPKALVFICHGYAMECSITMDSTAMRLAKAGYAIHGIDYEGHGKSDGIQGYVECMDYVIDDCCNHFSSICEKTENNGKMRYMLGESLGGAVALLVHRKQPNFWDGAILVAPMCKIADDVRPSPVVVNVLSKLSNVIPTWRIIPTKDIIDTAFKVPEVRKQIRLNKYCYKGRPRLKTGYELLRTSIDLEQRLEEVSLPFILLHGEEDRVTDKSVSKQLFTVASSPDKTIKMYPEMWHGLLYGEPKENSDVVFSDIISWLEERISLGSRRLEMEQKQANDDLSKHEETSS</sequence>
<dbReference type="Proteomes" id="UP001159364">
    <property type="component" value="Linkage Group LG07"/>
</dbReference>
<dbReference type="InterPro" id="IPR022742">
    <property type="entry name" value="Hydrolase_4"/>
</dbReference>
<feature type="domain" description="Serine aminopeptidase S33" evidence="1">
    <location>
        <begin position="33"/>
        <end position="275"/>
    </location>
</feature>
<dbReference type="SUPFAM" id="SSF53474">
    <property type="entry name" value="alpha/beta-Hydrolases"/>
    <property type="match status" value="1"/>
</dbReference>
<evidence type="ECO:0000313" key="3">
    <source>
        <dbReference type="Proteomes" id="UP001159364"/>
    </source>
</evidence>
<organism evidence="2 3">
    <name type="scientific">Erythroxylum novogranatense</name>
    <dbReference type="NCBI Taxonomy" id="1862640"/>
    <lineage>
        <taxon>Eukaryota</taxon>
        <taxon>Viridiplantae</taxon>
        <taxon>Streptophyta</taxon>
        <taxon>Embryophyta</taxon>
        <taxon>Tracheophyta</taxon>
        <taxon>Spermatophyta</taxon>
        <taxon>Magnoliopsida</taxon>
        <taxon>eudicotyledons</taxon>
        <taxon>Gunneridae</taxon>
        <taxon>Pentapetalae</taxon>
        <taxon>rosids</taxon>
        <taxon>fabids</taxon>
        <taxon>Malpighiales</taxon>
        <taxon>Erythroxylaceae</taxon>
        <taxon>Erythroxylum</taxon>
    </lineage>
</organism>
<dbReference type="FunFam" id="3.40.50.1820:FF:000036">
    <property type="entry name" value="Alpha/beta-Hydrolases superfamily protein"/>
    <property type="match status" value="1"/>
</dbReference>